<keyword evidence="1" id="KW-0175">Coiled coil</keyword>
<feature type="coiled-coil region" evidence="1">
    <location>
        <begin position="10"/>
        <end position="37"/>
    </location>
</feature>
<evidence type="ECO:0000313" key="3">
    <source>
        <dbReference type="Proteomes" id="UP000217507"/>
    </source>
</evidence>
<name>A0A1Z4KI99_ANAVA</name>
<proteinExistence type="predicted"/>
<organism evidence="2 3">
    <name type="scientific">Trichormus variabilis NIES-23</name>
    <dbReference type="NCBI Taxonomy" id="1973479"/>
    <lineage>
        <taxon>Bacteria</taxon>
        <taxon>Bacillati</taxon>
        <taxon>Cyanobacteriota</taxon>
        <taxon>Cyanophyceae</taxon>
        <taxon>Nostocales</taxon>
        <taxon>Nostocaceae</taxon>
        <taxon>Trichormus</taxon>
    </lineage>
</organism>
<reference evidence="2 3" key="1">
    <citation type="submission" date="2017-06" db="EMBL/GenBank/DDBJ databases">
        <title>Genome sequencing of cyanobaciteial culture collection at National Institute for Environmental Studies (NIES).</title>
        <authorList>
            <person name="Hirose Y."/>
            <person name="Shimura Y."/>
            <person name="Fujisawa T."/>
            <person name="Nakamura Y."/>
            <person name="Kawachi M."/>
        </authorList>
    </citation>
    <scope>NUCLEOTIDE SEQUENCE [LARGE SCALE GENOMIC DNA]</scope>
    <source>
        <strain evidence="2 3">NIES-23</strain>
    </source>
</reference>
<evidence type="ECO:0000313" key="2">
    <source>
        <dbReference type="EMBL" id="BAY68706.1"/>
    </source>
</evidence>
<gene>
    <name evidence="2" type="ORF">NIES23_14940</name>
</gene>
<accession>A0A1Z4KI99</accession>
<protein>
    <submittedName>
        <fullName evidence="2">Uncharacterized protein</fullName>
    </submittedName>
</protein>
<sequence>MFLLMVGVTSIEVKESLDNLVERLRQAETAKVKERLQVLYWLKQENAPTISADRRMAVVIQSLLALWCG</sequence>
<dbReference type="EMBL" id="AP018216">
    <property type="protein sequence ID" value="BAY68706.1"/>
    <property type="molecule type" value="Genomic_DNA"/>
</dbReference>
<dbReference type="Proteomes" id="UP000217507">
    <property type="component" value="Chromosome"/>
</dbReference>
<evidence type="ECO:0000256" key="1">
    <source>
        <dbReference type="SAM" id="Coils"/>
    </source>
</evidence>
<dbReference type="AlphaFoldDB" id="A0A1Z4KI99"/>